<name>A0A8S1A0U0_ARCPL</name>
<dbReference type="InterPro" id="IPR006575">
    <property type="entry name" value="RWD_dom"/>
</dbReference>
<dbReference type="AlphaFoldDB" id="A0A8S1A0U0"/>
<protein>
    <recommendedName>
        <fullName evidence="1">RWD domain-containing protein</fullName>
    </recommendedName>
</protein>
<comment type="caution">
    <text evidence="3">The sequence shown here is derived from an EMBL/GenBank/DDBJ whole genome shotgun (WGS) entry which is preliminary data.</text>
</comment>
<accession>A0A8S1A0U0</accession>
<dbReference type="CDD" id="cd23816">
    <property type="entry name" value="RWD_RWDD1"/>
    <property type="match status" value="1"/>
</dbReference>
<dbReference type="SUPFAM" id="SSF54495">
    <property type="entry name" value="UBC-like"/>
    <property type="match status" value="1"/>
</dbReference>
<proteinExistence type="predicted"/>
<dbReference type="InterPro" id="IPR040213">
    <property type="entry name" value="GIR2-like"/>
</dbReference>
<dbReference type="Proteomes" id="UP000494256">
    <property type="component" value="Unassembled WGS sequence"/>
</dbReference>
<dbReference type="Pfam" id="PF05773">
    <property type="entry name" value="RWD"/>
    <property type="match status" value="1"/>
</dbReference>
<dbReference type="PROSITE" id="PS50908">
    <property type="entry name" value="RWD"/>
    <property type="match status" value="1"/>
</dbReference>
<keyword evidence="4" id="KW-1185">Reference proteome</keyword>
<dbReference type="EMBL" id="CADEBC010000488">
    <property type="protein sequence ID" value="CAB3236766.1"/>
    <property type="molecule type" value="Genomic_DNA"/>
</dbReference>
<dbReference type="OrthoDB" id="277175at2759"/>
<dbReference type="EMBL" id="CADEBD010000308">
    <property type="protein sequence ID" value="CAB3239084.1"/>
    <property type="molecule type" value="Genomic_DNA"/>
</dbReference>
<dbReference type="Proteomes" id="UP000494106">
    <property type="component" value="Unassembled WGS sequence"/>
</dbReference>
<reference evidence="4 5" key="1">
    <citation type="submission" date="2020-04" db="EMBL/GenBank/DDBJ databases">
        <authorList>
            <person name="Wallbank WR R."/>
            <person name="Pardo Diaz C."/>
            <person name="Kozak K."/>
            <person name="Martin S."/>
            <person name="Jiggins C."/>
            <person name="Moest M."/>
            <person name="Warren A I."/>
            <person name="Byers J.R.P. K."/>
            <person name="Montejo-Kovacevich G."/>
            <person name="Yen C E."/>
        </authorList>
    </citation>
    <scope>NUCLEOTIDE SEQUENCE [LARGE SCALE GENOMIC DNA]</scope>
</reference>
<dbReference type="InterPro" id="IPR016135">
    <property type="entry name" value="UBQ-conjugating_enzyme/RWD"/>
</dbReference>
<evidence type="ECO:0000259" key="1">
    <source>
        <dbReference type="PROSITE" id="PS50908"/>
    </source>
</evidence>
<evidence type="ECO:0000313" key="2">
    <source>
        <dbReference type="EMBL" id="CAB3236766.1"/>
    </source>
</evidence>
<gene>
    <name evidence="2" type="ORF">APLA_LOCUS6668</name>
    <name evidence="3" type="ORF">APLA_LOCUS8504</name>
</gene>
<dbReference type="SMART" id="SM00591">
    <property type="entry name" value="RWD"/>
    <property type="match status" value="1"/>
</dbReference>
<dbReference type="InterPro" id="IPR032378">
    <property type="entry name" value="ZC3H15/TMA46_C"/>
</dbReference>
<feature type="domain" description="RWD" evidence="1">
    <location>
        <begin position="9"/>
        <end position="115"/>
    </location>
</feature>
<sequence length="238" mass="27463">MDYHYEQTSEVEALDSIYYGDMQMIATEPFHKFSIPIKSEGFDDGDGLACQLVFTYTAKYPDETPVIEIENEENFDDVVDKDALLTHLIEQGKENLGMVMVFTLVSAGQEWLNEKWDSIKKEREEQIYAKKKAEEEAEQKRFEGTRVTVESFLAWRKQFEIEMGMPAKKEREAKDKNKLTGRELFLRDTTLNESDLKFLDDGDAVKVDESLFQDLDDLEISDEDDKDYVPGKSGSDSD</sequence>
<dbReference type="PANTHER" id="PTHR12292">
    <property type="entry name" value="RWD DOMAIN-CONTAINING PROTEIN"/>
    <property type="match status" value="1"/>
</dbReference>
<evidence type="ECO:0000313" key="4">
    <source>
        <dbReference type="Proteomes" id="UP000494106"/>
    </source>
</evidence>
<dbReference type="FunFam" id="3.10.110.10:FF:000075">
    <property type="entry name" value="RWD domain-containing protein (Gir2)"/>
    <property type="match status" value="1"/>
</dbReference>
<organism evidence="3 5">
    <name type="scientific">Arctia plantaginis</name>
    <name type="common">Wood tiger moth</name>
    <name type="synonym">Phalaena plantaginis</name>
    <dbReference type="NCBI Taxonomy" id="874455"/>
    <lineage>
        <taxon>Eukaryota</taxon>
        <taxon>Metazoa</taxon>
        <taxon>Ecdysozoa</taxon>
        <taxon>Arthropoda</taxon>
        <taxon>Hexapoda</taxon>
        <taxon>Insecta</taxon>
        <taxon>Pterygota</taxon>
        <taxon>Neoptera</taxon>
        <taxon>Endopterygota</taxon>
        <taxon>Lepidoptera</taxon>
        <taxon>Glossata</taxon>
        <taxon>Ditrysia</taxon>
        <taxon>Noctuoidea</taxon>
        <taxon>Erebidae</taxon>
        <taxon>Arctiinae</taxon>
        <taxon>Arctia</taxon>
    </lineage>
</organism>
<dbReference type="Gene3D" id="3.10.110.10">
    <property type="entry name" value="Ubiquitin Conjugating Enzyme"/>
    <property type="match status" value="1"/>
</dbReference>
<evidence type="ECO:0000313" key="3">
    <source>
        <dbReference type="EMBL" id="CAB3239084.1"/>
    </source>
</evidence>
<evidence type="ECO:0000313" key="5">
    <source>
        <dbReference type="Proteomes" id="UP000494256"/>
    </source>
</evidence>
<dbReference type="Pfam" id="PF16543">
    <property type="entry name" value="DFRP_C"/>
    <property type="match status" value="1"/>
</dbReference>